<gene>
    <name evidence="5" type="primary">LOC101374699</name>
</gene>
<reference evidence="5" key="1">
    <citation type="submission" date="2025-08" db="UniProtKB">
        <authorList>
            <consortium name="RefSeq"/>
        </authorList>
    </citation>
    <scope>IDENTIFICATION</scope>
</reference>
<dbReference type="Pfam" id="PF11092">
    <property type="entry name" value="Alveol-reg_P311"/>
    <property type="match status" value="1"/>
</dbReference>
<evidence type="ECO:0000256" key="1">
    <source>
        <dbReference type="ARBA" id="ARBA00022173"/>
    </source>
</evidence>
<sequence>MSYYKDLSLYVSQEPFPNKEMEGKLPKGRLPDPKEVNLKQGDETEAACLTPVGSNELHSPGIGHLYSFQL</sequence>
<evidence type="ECO:0000256" key="2">
    <source>
        <dbReference type="ARBA" id="ARBA00031310"/>
    </source>
</evidence>
<protein>
    <recommendedName>
        <fullName evidence="1">Neuronal regeneration-related protein</fullName>
    </recommendedName>
    <alternativeName>
        <fullName evidence="2">Neuronal protein 3.1</fullName>
    </alternativeName>
    <alternativeName>
        <fullName evidence="3">Protein p311</fullName>
    </alternativeName>
</protein>
<organism evidence="4 5">
    <name type="scientific">Odobenus rosmarus divergens</name>
    <name type="common">Pacific walrus</name>
    <dbReference type="NCBI Taxonomy" id="9708"/>
    <lineage>
        <taxon>Eukaryota</taxon>
        <taxon>Metazoa</taxon>
        <taxon>Chordata</taxon>
        <taxon>Craniata</taxon>
        <taxon>Vertebrata</taxon>
        <taxon>Euteleostomi</taxon>
        <taxon>Mammalia</taxon>
        <taxon>Eutheria</taxon>
        <taxon>Laurasiatheria</taxon>
        <taxon>Carnivora</taxon>
        <taxon>Caniformia</taxon>
        <taxon>Pinnipedia</taxon>
        <taxon>Odobenidae</taxon>
        <taxon>Odobenus</taxon>
    </lineage>
</organism>
<dbReference type="GO" id="GO:0045664">
    <property type="term" value="P:regulation of neuron differentiation"/>
    <property type="evidence" value="ECO:0007669"/>
    <property type="project" value="TreeGrafter"/>
</dbReference>
<dbReference type="PANTHER" id="PTHR17102:SF4">
    <property type="entry name" value="NEURONAL REGENERATION-RELATED PROTEIN"/>
    <property type="match status" value="1"/>
</dbReference>
<dbReference type="GO" id="GO:0031103">
    <property type="term" value="P:axon regeneration"/>
    <property type="evidence" value="ECO:0007669"/>
    <property type="project" value="TreeGrafter"/>
</dbReference>
<dbReference type="InterPro" id="IPR024417">
    <property type="entry name" value="Neuronal_3.1"/>
</dbReference>
<evidence type="ECO:0000313" key="5">
    <source>
        <dbReference type="RefSeq" id="XP_004403376.1"/>
    </source>
</evidence>
<evidence type="ECO:0000256" key="3">
    <source>
        <dbReference type="ARBA" id="ARBA00033348"/>
    </source>
</evidence>
<proteinExistence type="predicted"/>
<evidence type="ECO:0000313" key="4">
    <source>
        <dbReference type="Proteomes" id="UP000245340"/>
    </source>
</evidence>
<dbReference type="PANTHER" id="PTHR17102">
    <property type="entry name" value="NEURONAL REGENERATION-RELATED PROTEIN"/>
    <property type="match status" value="1"/>
</dbReference>
<dbReference type="AlphaFoldDB" id="A0A9B0GR26"/>
<name>A0A9B0GR26_ODORO</name>
<dbReference type="RefSeq" id="XP_004403376.1">
    <property type="nucleotide sequence ID" value="XM_004403319.1"/>
</dbReference>
<dbReference type="GO" id="GO:0017015">
    <property type="term" value="P:regulation of transforming growth factor beta receptor signaling pathway"/>
    <property type="evidence" value="ECO:0007669"/>
    <property type="project" value="TreeGrafter"/>
</dbReference>
<dbReference type="Proteomes" id="UP000245340">
    <property type="component" value="Unplaced"/>
</dbReference>
<accession>A0A9B0GR26</accession>
<keyword evidence="4" id="KW-1185">Reference proteome</keyword>